<keyword evidence="1" id="KW-0067">ATP-binding</keyword>
<dbReference type="OrthoDB" id="4350324at2"/>
<dbReference type="EMBL" id="VIRS01000016">
    <property type="protein sequence ID" value="TQS42794.1"/>
    <property type="molecule type" value="Genomic_DNA"/>
</dbReference>
<dbReference type="RefSeq" id="WP_142706663.1">
    <property type="nucleotide sequence ID" value="NZ_VIRS01000016.1"/>
</dbReference>
<keyword evidence="1" id="KW-0547">Nucleotide-binding</keyword>
<dbReference type="GO" id="GO:0004798">
    <property type="term" value="F:dTMP kinase activity"/>
    <property type="evidence" value="ECO:0007669"/>
    <property type="project" value="UniProtKB-UniRule"/>
</dbReference>
<evidence type="ECO:0000256" key="2">
    <source>
        <dbReference type="SAM" id="MobiDB-lite"/>
    </source>
</evidence>
<dbReference type="Pfam" id="PF02223">
    <property type="entry name" value="Thymidylate_kin"/>
    <property type="match status" value="1"/>
</dbReference>
<name>A0A545AN78_9ACTN</name>
<evidence type="ECO:0000313" key="4">
    <source>
        <dbReference type="EMBL" id="TQS42794.1"/>
    </source>
</evidence>
<keyword evidence="5" id="KW-1185">Reference proteome</keyword>
<sequence length="297" mass="31977">MDWVTTSLPADPDRAAPIPPEPPGTVLPDVGPAPYRSSPFLGPSAPIRPDCARGPLISIDGITGVGKTYLTHRVLALLEEPPLLLDGFSQREDGRPGLGEALLRALYQASAGDPFLRGGTPLAETLLLLAIKRHDFDTVLPGLSRGCAVLEGRSVDSTAVCQALLLDPDDADAALDTAIDLLELAASYRPLPDLTILVTDDADQAVERAQRRDQRVFTSEQGTFMRRAGALFEQVAAADPARYRVVDRRHVGEQVATELIRHWILGAGTNLACVRESWQDLAVRCIFCGRRTGSVTS</sequence>
<dbReference type="HAMAP" id="MF_00165">
    <property type="entry name" value="Thymidylate_kinase"/>
    <property type="match status" value="1"/>
</dbReference>
<keyword evidence="1" id="KW-0808">Transferase</keyword>
<dbReference type="InterPro" id="IPR027417">
    <property type="entry name" value="P-loop_NTPase"/>
</dbReference>
<dbReference type="GO" id="GO:0006233">
    <property type="term" value="P:dTDP biosynthetic process"/>
    <property type="evidence" value="ECO:0007669"/>
    <property type="project" value="InterPro"/>
</dbReference>
<dbReference type="Gene3D" id="3.40.50.300">
    <property type="entry name" value="P-loop containing nucleotide triphosphate hydrolases"/>
    <property type="match status" value="1"/>
</dbReference>
<protein>
    <recommendedName>
        <fullName evidence="1">Thymidylate kinase</fullName>
        <ecNumber evidence="1">2.7.4.9</ecNumber>
    </recommendedName>
    <alternativeName>
        <fullName evidence="1">dTMP kinase</fullName>
    </alternativeName>
</protein>
<comment type="catalytic activity">
    <reaction evidence="1">
        <text>dTMP + ATP = dTDP + ADP</text>
        <dbReference type="Rhea" id="RHEA:13517"/>
        <dbReference type="ChEBI" id="CHEBI:30616"/>
        <dbReference type="ChEBI" id="CHEBI:58369"/>
        <dbReference type="ChEBI" id="CHEBI:63528"/>
        <dbReference type="ChEBI" id="CHEBI:456216"/>
        <dbReference type="EC" id="2.7.4.9"/>
    </reaction>
</comment>
<gene>
    <name evidence="1" type="primary">tmk</name>
    <name evidence="4" type="ORF">FL583_22300</name>
</gene>
<feature type="region of interest" description="Disordered" evidence="2">
    <location>
        <begin position="1"/>
        <end position="25"/>
    </location>
</feature>
<dbReference type="InterPro" id="IPR018094">
    <property type="entry name" value="Thymidylate_kinase"/>
</dbReference>
<organism evidence="4 5">
    <name type="scientific">Cryptosporangium phraense</name>
    <dbReference type="NCBI Taxonomy" id="2593070"/>
    <lineage>
        <taxon>Bacteria</taxon>
        <taxon>Bacillati</taxon>
        <taxon>Actinomycetota</taxon>
        <taxon>Actinomycetes</taxon>
        <taxon>Cryptosporangiales</taxon>
        <taxon>Cryptosporangiaceae</taxon>
        <taxon>Cryptosporangium</taxon>
    </lineage>
</organism>
<comment type="caution">
    <text evidence="4">The sequence shown here is derived from an EMBL/GenBank/DDBJ whole genome shotgun (WGS) entry which is preliminary data.</text>
</comment>
<comment type="function">
    <text evidence="1">Phosphorylation of dTMP to form dTDP in both de novo and salvage pathways of dTTP synthesis.</text>
</comment>
<proteinExistence type="inferred from homology"/>
<evidence type="ECO:0000313" key="5">
    <source>
        <dbReference type="Proteomes" id="UP000317982"/>
    </source>
</evidence>
<dbReference type="AlphaFoldDB" id="A0A545AN78"/>
<accession>A0A545AN78</accession>
<reference evidence="4 5" key="1">
    <citation type="submission" date="2019-07" db="EMBL/GenBank/DDBJ databases">
        <title>Cryptosporangium phraense sp. nov., isolated from plant litter.</title>
        <authorList>
            <person name="Suriyachadkun C."/>
        </authorList>
    </citation>
    <scope>NUCLEOTIDE SEQUENCE [LARGE SCALE GENOMIC DNA]</scope>
    <source>
        <strain evidence="4 5">A-T 5661</strain>
    </source>
</reference>
<dbReference type="EC" id="2.7.4.9" evidence="1"/>
<comment type="caution">
    <text evidence="1">Lacks conserved residue(s) required for the propagation of feature annotation.</text>
</comment>
<comment type="similarity">
    <text evidence="1">Belongs to the thymidylate kinase family.</text>
</comment>
<dbReference type="Proteomes" id="UP000317982">
    <property type="component" value="Unassembled WGS sequence"/>
</dbReference>
<keyword evidence="1 4" id="KW-0418">Kinase</keyword>
<dbReference type="InterPro" id="IPR039430">
    <property type="entry name" value="Thymidylate_kin-like_dom"/>
</dbReference>
<dbReference type="GO" id="GO:0005524">
    <property type="term" value="F:ATP binding"/>
    <property type="evidence" value="ECO:0007669"/>
    <property type="project" value="UniProtKB-UniRule"/>
</dbReference>
<keyword evidence="1" id="KW-0545">Nucleotide biosynthesis</keyword>
<dbReference type="GO" id="GO:0006235">
    <property type="term" value="P:dTTP biosynthetic process"/>
    <property type="evidence" value="ECO:0007669"/>
    <property type="project" value="UniProtKB-UniRule"/>
</dbReference>
<evidence type="ECO:0000259" key="3">
    <source>
        <dbReference type="Pfam" id="PF02223"/>
    </source>
</evidence>
<dbReference type="SUPFAM" id="SSF52540">
    <property type="entry name" value="P-loop containing nucleoside triphosphate hydrolases"/>
    <property type="match status" value="1"/>
</dbReference>
<feature type="domain" description="Thymidylate kinase-like" evidence="3">
    <location>
        <begin position="59"/>
        <end position="256"/>
    </location>
</feature>
<evidence type="ECO:0000256" key="1">
    <source>
        <dbReference type="HAMAP-Rule" id="MF_00165"/>
    </source>
</evidence>
<dbReference type="InParanoid" id="A0A545AN78"/>